<sequence length="184" mass="19419">MTIDISTATPDDAAALAACAAVAFPLACPPDADPDDIRRHIQTQLSAERFAANIAAPGHTILCIRAGDEIAGYSMIMLDQPSDPDVLAALTASPAVELSKFYVHPGHHGRGSAAALMTATLERAAASGLPGIWLGVNQENARAIRFYTKSGFRTVGTKRFRLGNRFEDDFILEQTLPAGADSVA</sequence>
<evidence type="ECO:0000313" key="5">
    <source>
        <dbReference type="Proteomes" id="UP001174209"/>
    </source>
</evidence>
<dbReference type="Pfam" id="PF00583">
    <property type="entry name" value="Acetyltransf_1"/>
    <property type="match status" value="1"/>
</dbReference>
<evidence type="ECO:0000259" key="3">
    <source>
        <dbReference type="PROSITE" id="PS51186"/>
    </source>
</evidence>
<dbReference type="InterPro" id="IPR000182">
    <property type="entry name" value="GNAT_dom"/>
</dbReference>
<name>A0ABT8K5X9_9MICC</name>
<reference evidence="4" key="1">
    <citation type="submission" date="2023-06" db="EMBL/GenBank/DDBJ databases">
        <title>MT1 and MT2 Draft Genomes of Novel Species.</title>
        <authorList>
            <person name="Venkateswaran K."/>
        </authorList>
    </citation>
    <scope>NUCLEOTIDE SEQUENCE</scope>
    <source>
        <strain evidence="4">IIF3SC-B10</strain>
    </source>
</reference>
<dbReference type="InterPro" id="IPR050832">
    <property type="entry name" value="Bact_Acetyltransf"/>
</dbReference>
<dbReference type="InterPro" id="IPR016181">
    <property type="entry name" value="Acyl_CoA_acyltransferase"/>
</dbReference>
<dbReference type="PANTHER" id="PTHR43877">
    <property type="entry name" value="AMINOALKYLPHOSPHONATE N-ACETYLTRANSFERASE-RELATED-RELATED"/>
    <property type="match status" value="1"/>
</dbReference>
<evidence type="ECO:0000256" key="2">
    <source>
        <dbReference type="ARBA" id="ARBA00023315"/>
    </source>
</evidence>
<organism evidence="4 5">
    <name type="scientific">Arthrobacter burdickii</name>
    <dbReference type="NCBI Taxonomy" id="3035920"/>
    <lineage>
        <taxon>Bacteria</taxon>
        <taxon>Bacillati</taxon>
        <taxon>Actinomycetota</taxon>
        <taxon>Actinomycetes</taxon>
        <taxon>Micrococcales</taxon>
        <taxon>Micrococcaceae</taxon>
        <taxon>Arthrobacter</taxon>
    </lineage>
</organism>
<accession>A0ABT8K5X9</accession>
<keyword evidence="2" id="KW-0012">Acyltransferase</keyword>
<dbReference type="RefSeq" id="WP_301229075.1">
    <property type="nucleotide sequence ID" value="NZ_JAROCG010000002.1"/>
</dbReference>
<dbReference type="SUPFAM" id="SSF55729">
    <property type="entry name" value="Acyl-CoA N-acyltransferases (Nat)"/>
    <property type="match status" value="1"/>
</dbReference>
<dbReference type="Gene3D" id="3.40.630.30">
    <property type="match status" value="1"/>
</dbReference>
<gene>
    <name evidence="4" type="ORF">P5G52_15270</name>
</gene>
<keyword evidence="5" id="KW-1185">Reference proteome</keyword>
<dbReference type="Proteomes" id="UP001174209">
    <property type="component" value="Unassembled WGS sequence"/>
</dbReference>
<dbReference type="CDD" id="cd04301">
    <property type="entry name" value="NAT_SF"/>
    <property type="match status" value="1"/>
</dbReference>
<comment type="caution">
    <text evidence="4">The sequence shown here is derived from an EMBL/GenBank/DDBJ whole genome shotgun (WGS) entry which is preliminary data.</text>
</comment>
<keyword evidence="1" id="KW-0808">Transferase</keyword>
<feature type="domain" description="N-acetyltransferase" evidence="3">
    <location>
        <begin position="3"/>
        <end position="177"/>
    </location>
</feature>
<evidence type="ECO:0000313" key="4">
    <source>
        <dbReference type="EMBL" id="MDN4612226.1"/>
    </source>
</evidence>
<evidence type="ECO:0000256" key="1">
    <source>
        <dbReference type="ARBA" id="ARBA00022679"/>
    </source>
</evidence>
<proteinExistence type="predicted"/>
<dbReference type="EMBL" id="JAROCG010000002">
    <property type="protein sequence ID" value="MDN4612226.1"/>
    <property type="molecule type" value="Genomic_DNA"/>
</dbReference>
<protein>
    <submittedName>
        <fullName evidence="4">GNAT family N-acetyltransferase</fullName>
    </submittedName>
</protein>
<dbReference type="PROSITE" id="PS51186">
    <property type="entry name" value="GNAT"/>
    <property type="match status" value="1"/>
</dbReference>